<keyword evidence="2" id="KW-1185">Reference proteome</keyword>
<evidence type="ECO:0000313" key="1">
    <source>
        <dbReference type="EMBL" id="VDK34671.1"/>
    </source>
</evidence>
<dbReference type="InterPro" id="IPR016187">
    <property type="entry name" value="CTDL_fold"/>
</dbReference>
<sequence>MARHMMQYQYNQPRGELEQWGPFLIGLQYVNGQWAWTDGTATDYYRWYAEKGGS</sequence>
<dbReference type="Gene3D" id="3.10.100.10">
    <property type="entry name" value="Mannose-Binding Protein A, subunit A"/>
    <property type="match status" value="1"/>
</dbReference>
<dbReference type="WBParaSite" id="ASIM_0000908101-mRNA-1">
    <property type="protein sequence ID" value="ASIM_0000908101-mRNA-1"/>
    <property type="gene ID" value="ASIM_0000908101"/>
</dbReference>
<reference evidence="1 2" key="2">
    <citation type="submission" date="2018-11" db="EMBL/GenBank/DDBJ databases">
        <authorList>
            <consortium name="Pathogen Informatics"/>
        </authorList>
    </citation>
    <scope>NUCLEOTIDE SEQUENCE [LARGE SCALE GENOMIC DNA]</scope>
</reference>
<dbReference type="AlphaFoldDB" id="A0A0M3JN41"/>
<proteinExistence type="predicted"/>
<accession>A0A0M3JN41</accession>
<reference evidence="3" key="1">
    <citation type="submission" date="2017-02" db="UniProtKB">
        <authorList>
            <consortium name="WormBaseParasite"/>
        </authorList>
    </citation>
    <scope>IDENTIFICATION</scope>
</reference>
<dbReference type="Proteomes" id="UP000267096">
    <property type="component" value="Unassembled WGS sequence"/>
</dbReference>
<protein>
    <submittedName>
        <fullName evidence="3">C-type lectin domain-containing protein</fullName>
    </submittedName>
</protein>
<organism evidence="3">
    <name type="scientific">Anisakis simplex</name>
    <name type="common">Herring worm</name>
    <dbReference type="NCBI Taxonomy" id="6269"/>
    <lineage>
        <taxon>Eukaryota</taxon>
        <taxon>Metazoa</taxon>
        <taxon>Ecdysozoa</taxon>
        <taxon>Nematoda</taxon>
        <taxon>Chromadorea</taxon>
        <taxon>Rhabditida</taxon>
        <taxon>Spirurina</taxon>
        <taxon>Ascaridomorpha</taxon>
        <taxon>Ascaridoidea</taxon>
        <taxon>Anisakidae</taxon>
        <taxon>Anisakis</taxon>
        <taxon>Anisakis simplex complex</taxon>
    </lineage>
</organism>
<evidence type="ECO:0000313" key="2">
    <source>
        <dbReference type="Proteomes" id="UP000267096"/>
    </source>
</evidence>
<dbReference type="EMBL" id="UYRR01025100">
    <property type="protein sequence ID" value="VDK34671.1"/>
    <property type="molecule type" value="Genomic_DNA"/>
</dbReference>
<dbReference type="SUPFAM" id="SSF56436">
    <property type="entry name" value="C-type lectin-like"/>
    <property type="match status" value="1"/>
</dbReference>
<name>A0A0M3JN41_ANISI</name>
<dbReference type="InterPro" id="IPR016186">
    <property type="entry name" value="C-type_lectin-like/link_sf"/>
</dbReference>
<evidence type="ECO:0000313" key="3">
    <source>
        <dbReference type="WBParaSite" id="ASIM_0000908101-mRNA-1"/>
    </source>
</evidence>
<gene>
    <name evidence="1" type="ORF">ASIM_LOCUS8828</name>
</gene>